<evidence type="ECO:0000313" key="1">
    <source>
        <dbReference type="EMBL" id="MBL4953332.1"/>
    </source>
</evidence>
<comment type="caution">
    <text evidence="1">The sequence shown here is derived from an EMBL/GenBank/DDBJ whole genome shotgun (WGS) entry which is preliminary data.</text>
</comment>
<dbReference type="InterPro" id="IPR021631">
    <property type="entry name" value="DUF3238"/>
</dbReference>
<name>A0ABS1TPW9_9BACI</name>
<keyword evidence="2" id="KW-1185">Reference proteome</keyword>
<dbReference type="Pfam" id="PF11579">
    <property type="entry name" value="DUF3238"/>
    <property type="match status" value="1"/>
</dbReference>
<proteinExistence type="predicted"/>
<accession>A0ABS1TPW9</accession>
<organism evidence="1 2">
    <name type="scientific">Neobacillus paridis</name>
    <dbReference type="NCBI Taxonomy" id="2803862"/>
    <lineage>
        <taxon>Bacteria</taxon>
        <taxon>Bacillati</taxon>
        <taxon>Bacillota</taxon>
        <taxon>Bacilli</taxon>
        <taxon>Bacillales</taxon>
        <taxon>Bacillaceae</taxon>
        <taxon>Neobacillus</taxon>
    </lineage>
</organism>
<reference evidence="1 2" key="1">
    <citation type="submission" date="2021-01" db="EMBL/GenBank/DDBJ databases">
        <title>Genome public.</title>
        <authorList>
            <person name="Liu C."/>
            <person name="Sun Q."/>
        </authorList>
    </citation>
    <scope>NUCLEOTIDE SEQUENCE [LARGE SCALE GENOMIC DNA]</scope>
    <source>
        <strain evidence="1 2">YIM B02564</strain>
    </source>
</reference>
<protein>
    <submittedName>
        <fullName evidence="1">DUF3238 domain-containing protein</fullName>
    </submittedName>
</protein>
<gene>
    <name evidence="1" type="ORF">JK635_14050</name>
</gene>
<dbReference type="EMBL" id="JAESWB010000181">
    <property type="protein sequence ID" value="MBL4953332.1"/>
    <property type="molecule type" value="Genomic_DNA"/>
</dbReference>
<sequence>MDKDRIKELDESIKKNNIILTAEEKEDSYYDEINIVKEISNINIQTQGYKFLSLETAAASTKQWTLRYTTFLADYWVENPNLFSKYRWFTGDDRGYNATASSYRTRADVNICFCSAGNSVGLNRSVGTTHGYDKNKKFLKSGTASSSGIDIENLNLGKSKITFKLTYAVGNPLVTSLDIDYYVNAEFYSNGNYKLSGEHDQAPHHEVYLKGSNSSSYQKMHQAATKGLEWLAPPMPNKSWAKSNF</sequence>
<dbReference type="Proteomes" id="UP000623967">
    <property type="component" value="Unassembled WGS sequence"/>
</dbReference>
<evidence type="ECO:0000313" key="2">
    <source>
        <dbReference type="Proteomes" id="UP000623967"/>
    </source>
</evidence>
<dbReference type="RefSeq" id="WP_202654583.1">
    <property type="nucleotide sequence ID" value="NZ_JAESWB010000181.1"/>
</dbReference>